<keyword evidence="1" id="KW-0450">Lipoyl</keyword>
<dbReference type="PANTHER" id="PTHR11715">
    <property type="entry name" value="GLYCINE CLEAVAGE SYSTEM H PROTEIN"/>
    <property type="match status" value="1"/>
</dbReference>
<dbReference type="AlphaFoldDB" id="A0A840KDB4"/>
<dbReference type="GO" id="GO:0019464">
    <property type="term" value="P:glycine decarboxylation via glycine cleavage system"/>
    <property type="evidence" value="ECO:0007669"/>
    <property type="project" value="InterPro"/>
</dbReference>
<keyword evidence="3" id="KW-1185">Reference proteome</keyword>
<proteinExistence type="predicted"/>
<gene>
    <name evidence="2" type="ORF">HNP38_002460</name>
</gene>
<reference evidence="2 3" key="1">
    <citation type="submission" date="2020-08" db="EMBL/GenBank/DDBJ databases">
        <title>Functional genomics of gut bacteria from endangered species of beetles.</title>
        <authorList>
            <person name="Carlos-Shanley C."/>
        </authorList>
    </citation>
    <scope>NUCLEOTIDE SEQUENCE [LARGE SCALE GENOMIC DNA]</scope>
    <source>
        <strain evidence="2 3">S00151</strain>
    </source>
</reference>
<dbReference type="GO" id="GO:0005737">
    <property type="term" value="C:cytoplasm"/>
    <property type="evidence" value="ECO:0007669"/>
    <property type="project" value="TreeGrafter"/>
</dbReference>
<sequence>MLVPKSLYYTKNHIWLRKIGLYDFCIGISDFAQKEIGEIHLIEFSKHMSRQGNIIRKGDCLGAVYGINKTFDLVAPCDCKIMEVNGNINIKPSHINTDPYNCWFVILSIDVSTEELLTYEDYIQITNDF</sequence>
<evidence type="ECO:0000256" key="1">
    <source>
        <dbReference type="ARBA" id="ARBA00022823"/>
    </source>
</evidence>
<organism evidence="2 3">
    <name type="scientific">Chryseobacterium defluvii</name>
    <dbReference type="NCBI Taxonomy" id="160396"/>
    <lineage>
        <taxon>Bacteria</taxon>
        <taxon>Pseudomonadati</taxon>
        <taxon>Bacteroidota</taxon>
        <taxon>Flavobacteriia</taxon>
        <taxon>Flavobacteriales</taxon>
        <taxon>Weeksellaceae</taxon>
        <taxon>Chryseobacterium group</taxon>
        <taxon>Chryseobacterium</taxon>
    </lineage>
</organism>
<comment type="caution">
    <text evidence="2">The sequence shown here is derived from an EMBL/GenBank/DDBJ whole genome shotgun (WGS) entry which is preliminary data.</text>
</comment>
<dbReference type="CDD" id="cd06848">
    <property type="entry name" value="GCS_H"/>
    <property type="match status" value="1"/>
</dbReference>
<dbReference type="GO" id="GO:0005960">
    <property type="term" value="C:glycine cleavage complex"/>
    <property type="evidence" value="ECO:0007669"/>
    <property type="project" value="InterPro"/>
</dbReference>
<dbReference type="PANTHER" id="PTHR11715:SF3">
    <property type="entry name" value="GLYCINE CLEAVAGE SYSTEM H PROTEIN-RELATED"/>
    <property type="match status" value="1"/>
</dbReference>
<dbReference type="Pfam" id="PF01597">
    <property type="entry name" value="GCV_H"/>
    <property type="match status" value="1"/>
</dbReference>
<protein>
    <submittedName>
        <fullName evidence="2">Glycine cleavage system H protein</fullName>
    </submittedName>
</protein>
<dbReference type="Gene3D" id="2.40.50.100">
    <property type="match status" value="1"/>
</dbReference>
<dbReference type="RefSeq" id="WP_184189816.1">
    <property type="nucleotide sequence ID" value="NZ_JACHLE010000003.1"/>
</dbReference>
<evidence type="ECO:0000313" key="3">
    <source>
        <dbReference type="Proteomes" id="UP000592180"/>
    </source>
</evidence>
<dbReference type="SUPFAM" id="SSF51230">
    <property type="entry name" value="Single hybrid motif"/>
    <property type="match status" value="1"/>
</dbReference>
<accession>A0A840KDB4</accession>
<dbReference type="InterPro" id="IPR033753">
    <property type="entry name" value="GCV_H/Fam206"/>
</dbReference>
<dbReference type="InterPro" id="IPR011053">
    <property type="entry name" value="Single_hybrid_motif"/>
</dbReference>
<dbReference type="InterPro" id="IPR002930">
    <property type="entry name" value="GCV_H"/>
</dbReference>
<dbReference type="EMBL" id="JACHLE010000003">
    <property type="protein sequence ID" value="MBB4807156.1"/>
    <property type="molecule type" value="Genomic_DNA"/>
</dbReference>
<dbReference type="Proteomes" id="UP000592180">
    <property type="component" value="Unassembled WGS sequence"/>
</dbReference>
<dbReference type="GO" id="GO:0009249">
    <property type="term" value="P:protein lipoylation"/>
    <property type="evidence" value="ECO:0007669"/>
    <property type="project" value="TreeGrafter"/>
</dbReference>
<evidence type="ECO:0000313" key="2">
    <source>
        <dbReference type="EMBL" id="MBB4807156.1"/>
    </source>
</evidence>
<name>A0A840KDB4_9FLAO</name>